<comment type="caution">
    <text evidence="3">The sequence shown here is derived from an EMBL/GenBank/DDBJ whole genome shotgun (WGS) entry which is preliminary data.</text>
</comment>
<proteinExistence type="predicted"/>
<gene>
    <name evidence="3" type="ORF">PZE19_18955</name>
</gene>
<sequence>MPDDLATCHGMIRELAASLRDAHRQVEQLGHRLDLLLRRLCGPRSERVDPNQLPLFADQAEDDSGVVPAPGSPAEPPAPSASGRAKGHDRKPLPADLPASVGSM</sequence>
<evidence type="ECO:0000313" key="4">
    <source>
        <dbReference type="Proteomes" id="UP001216907"/>
    </source>
</evidence>
<dbReference type="Pfam" id="PF13007">
    <property type="entry name" value="LZ_Tnp_IS66"/>
    <property type="match status" value="1"/>
</dbReference>
<evidence type="ECO:0000259" key="2">
    <source>
        <dbReference type="Pfam" id="PF13007"/>
    </source>
</evidence>
<organism evidence="3 4">
    <name type="scientific">Paludisphaera mucosa</name>
    <dbReference type="NCBI Taxonomy" id="3030827"/>
    <lineage>
        <taxon>Bacteria</taxon>
        <taxon>Pseudomonadati</taxon>
        <taxon>Planctomycetota</taxon>
        <taxon>Planctomycetia</taxon>
        <taxon>Isosphaerales</taxon>
        <taxon>Isosphaeraceae</taxon>
        <taxon>Paludisphaera</taxon>
    </lineage>
</organism>
<accession>A0ABT6FE62</accession>
<reference evidence="3 4" key="1">
    <citation type="submission" date="2023-03" db="EMBL/GenBank/DDBJ databases">
        <title>Paludisphaera mucosa sp. nov. a novel planctomycete from northern fen.</title>
        <authorList>
            <person name="Ivanova A."/>
        </authorList>
    </citation>
    <scope>NUCLEOTIDE SEQUENCE [LARGE SCALE GENOMIC DNA]</scope>
    <source>
        <strain evidence="3 4">Pla2</strain>
    </source>
</reference>
<dbReference type="InterPro" id="IPR024463">
    <property type="entry name" value="Transposase_TnpC_homeodom"/>
</dbReference>
<feature type="domain" description="Transposase TnpC homeodomain" evidence="2">
    <location>
        <begin position="28"/>
        <end position="98"/>
    </location>
</feature>
<dbReference type="Proteomes" id="UP001216907">
    <property type="component" value="Unassembled WGS sequence"/>
</dbReference>
<evidence type="ECO:0000313" key="3">
    <source>
        <dbReference type="EMBL" id="MDG3005870.1"/>
    </source>
</evidence>
<protein>
    <submittedName>
        <fullName evidence="3">Transposase</fullName>
    </submittedName>
</protein>
<dbReference type="RefSeq" id="WP_277862196.1">
    <property type="nucleotide sequence ID" value="NZ_JARRAG010000002.1"/>
</dbReference>
<name>A0ABT6FE62_9BACT</name>
<evidence type="ECO:0000256" key="1">
    <source>
        <dbReference type="SAM" id="MobiDB-lite"/>
    </source>
</evidence>
<keyword evidence="4" id="KW-1185">Reference proteome</keyword>
<dbReference type="EMBL" id="JARRAG010000002">
    <property type="protein sequence ID" value="MDG3005870.1"/>
    <property type="molecule type" value="Genomic_DNA"/>
</dbReference>
<feature type="compositionally biased region" description="Pro residues" evidence="1">
    <location>
        <begin position="70"/>
        <end position="79"/>
    </location>
</feature>
<feature type="region of interest" description="Disordered" evidence="1">
    <location>
        <begin position="45"/>
        <end position="104"/>
    </location>
</feature>